<proteinExistence type="predicted"/>
<dbReference type="Pfam" id="PF11188">
    <property type="entry name" value="DUF2975"/>
    <property type="match status" value="1"/>
</dbReference>
<feature type="transmembrane region" description="Helical" evidence="1">
    <location>
        <begin position="12"/>
        <end position="36"/>
    </location>
</feature>
<name>A0A3S3QS60_9FLAO</name>
<evidence type="ECO:0000313" key="2">
    <source>
        <dbReference type="EMBL" id="RWX00219.1"/>
    </source>
</evidence>
<protein>
    <submittedName>
        <fullName evidence="2">DUF2975 domain-containing protein</fullName>
    </submittedName>
</protein>
<organism evidence="2 3">
    <name type="scientific">Flavobacterium cerinum</name>
    <dbReference type="NCBI Taxonomy" id="2502784"/>
    <lineage>
        <taxon>Bacteria</taxon>
        <taxon>Pseudomonadati</taxon>
        <taxon>Bacteroidota</taxon>
        <taxon>Flavobacteriia</taxon>
        <taxon>Flavobacteriales</taxon>
        <taxon>Flavobacteriaceae</taxon>
        <taxon>Flavobacterium</taxon>
    </lineage>
</organism>
<keyword evidence="3" id="KW-1185">Reference proteome</keyword>
<keyword evidence="1" id="KW-1133">Transmembrane helix</keyword>
<dbReference type="Proteomes" id="UP000287527">
    <property type="component" value="Unassembled WGS sequence"/>
</dbReference>
<reference evidence="2 3" key="1">
    <citation type="submission" date="2019-01" db="EMBL/GenBank/DDBJ databases">
        <title>Flavobacterium sp. nov.,isolated from freshwater.</title>
        <authorList>
            <person name="Zhang R."/>
            <person name="Du Z.-J."/>
        </authorList>
    </citation>
    <scope>NUCLEOTIDE SEQUENCE [LARGE SCALE GENOMIC DNA]</scope>
    <source>
        <strain evidence="2 3">1E403</strain>
    </source>
</reference>
<dbReference type="InterPro" id="IPR021354">
    <property type="entry name" value="DUF2975"/>
</dbReference>
<keyword evidence="1" id="KW-0472">Membrane</keyword>
<feature type="transmembrane region" description="Helical" evidence="1">
    <location>
        <begin position="103"/>
        <end position="121"/>
    </location>
</feature>
<accession>A0A3S3QS60</accession>
<dbReference type="EMBL" id="SBII01000006">
    <property type="protein sequence ID" value="RWX00219.1"/>
    <property type="molecule type" value="Genomic_DNA"/>
</dbReference>
<evidence type="ECO:0000313" key="3">
    <source>
        <dbReference type="Proteomes" id="UP000287527"/>
    </source>
</evidence>
<dbReference type="AlphaFoldDB" id="A0A3S3QS60"/>
<dbReference type="OrthoDB" id="1448668at2"/>
<evidence type="ECO:0000256" key="1">
    <source>
        <dbReference type="SAM" id="Phobius"/>
    </source>
</evidence>
<sequence>MKRLPILKTLIDIIFYLSVIPLIFGLPFIFLLGIMPDKIPLTLNNEVLSITGAERILFLLLILVGYALHVYALYLFRKVLQLFSRRIIFDDRIIKNFDQMGKAILTGTFIIIAPLIFYSLIKKPIEIKLGFSSILCTLGLGLFFMVLSEVFQMAKKIKEENDLTV</sequence>
<feature type="transmembrane region" description="Helical" evidence="1">
    <location>
        <begin position="127"/>
        <end position="147"/>
    </location>
</feature>
<feature type="transmembrane region" description="Helical" evidence="1">
    <location>
        <begin position="56"/>
        <end position="76"/>
    </location>
</feature>
<comment type="caution">
    <text evidence="2">The sequence shown here is derived from an EMBL/GenBank/DDBJ whole genome shotgun (WGS) entry which is preliminary data.</text>
</comment>
<gene>
    <name evidence="2" type="ORF">EPI11_10070</name>
</gene>
<keyword evidence="1" id="KW-0812">Transmembrane</keyword>